<comment type="caution">
    <text evidence="8">The sequence shown here is derived from an EMBL/GenBank/DDBJ whole genome shotgun (WGS) entry which is preliminary data.</text>
</comment>
<keyword evidence="4 6" id="KW-1133">Transmembrane helix</keyword>
<proteinExistence type="inferred from homology"/>
<dbReference type="GO" id="GO:0005886">
    <property type="term" value="C:plasma membrane"/>
    <property type="evidence" value="ECO:0007669"/>
    <property type="project" value="TreeGrafter"/>
</dbReference>
<dbReference type="InterPro" id="IPR006696">
    <property type="entry name" value="DUF423"/>
</dbReference>
<dbReference type="OrthoDB" id="9802121at2"/>
<accession>A0A5M6ICB1</accession>
<evidence type="ECO:0000256" key="3">
    <source>
        <dbReference type="ARBA" id="ARBA00022692"/>
    </source>
</evidence>
<reference evidence="8 9" key="1">
    <citation type="submission" date="2019-09" db="EMBL/GenBank/DDBJ databases">
        <title>Genome sequence of Roseospira marina, one of the more divergent members of the non-sulfur purple photosynthetic bacterial family, the Rhodospirillaceae.</title>
        <authorList>
            <person name="Meyer T."/>
            <person name="Kyndt J."/>
        </authorList>
    </citation>
    <scope>NUCLEOTIDE SEQUENCE [LARGE SCALE GENOMIC DNA]</scope>
    <source>
        <strain evidence="8 9">DSM 15113</strain>
    </source>
</reference>
<dbReference type="PANTHER" id="PTHR43461:SF1">
    <property type="entry name" value="TRANSMEMBRANE PROTEIN 256"/>
    <property type="match status" value="1"/>
</dbReference>
<evidence type="ECO:0000256" key="1">
    <source>
        <dbReference type="ARBA" id="ARBA00004141"/>
    </source>
</evidence>
<comment type="similarity">
    <text evidence="2">Belongs to the UPF0382 family.</text>
</comment>
<dbReference type="Proteomes" id="UP000324065">
    <property type="component" value="Unassembled WGS sequence"/>
</dbReference>
<feature type="transmembrane region" description="Helical" evidence="6">
    <location>
        <begin position="78"/>
        <end position="99"/>
    </location>
</feature>
<dbReference type="RefSeq" id="WP_150062092.1">
    <property type="nucleotide sequence ID" value="NZ_JACHII010000004.1"/>
</dbReference>
<organism evidence="8 9">
    <name type="scientific">Roseospira marina</name>
    <dbReference type="NCBI Taxonomy" id="140057"/>
    <lineage>
        <taxon>Bacteria</taxon>
        <taxon>Pseudomonadati</taxon>
        <taxon>Pseudomonadota</taxon>
        <taxon>Alphaproteobacteria</taxon>
        <taxon>Rhodospirillales</taxon>
        <taxon>Rhodospirillaceae</taxon>
        <taxon>Roseospira</taxon>
    </lineage>
</organism>
<name>A0A5M6ICB1_9PROT</name>
<evidence type="ECO:0000256" key="4">
    <source>
        <dbReference type="ARBA" id="ARBA00022989"/>
    </source>
</evidence>
<dbReference type="EMBL" id="VWPJ01000007">
    <property type="protein sequence ID" value="KAA5605762.1"/>
    <property type="molecule type" value="Genomic_DNA"/>
</dbReference>
<comment type="subcellular location">
    <subcellularLocation>
        <location evidence="1">Membrane</location>
        <topology evidence="1">Multi-pass membrane protein</topology>
    </subcellularLocation>
</comment>
<feature type="transmembrane region" description="Helical" evidence="6">
    <location>
        <begin position="105"/>
        <end position="124"/>
    </location>
</feature>
<feature type="chain" id="PRO_5024272417" evidence="7">
    <location>
        <begin position="26"/>
        <end position="138"/>
    </location>
</feature>
<evidence type="ECO:0000313" key="8">
    <source>
        <dbReference type="EMBL" id="KAA5605762.1"/>
    </source>
</evidence>
<gene>
    <name evidence="8" type="ORF">F1188_09060</name>
</gene>
<keyword evidence="7" id="KW-0732">Signal</keyword>
<evidence type="ECO:0000256" key="6">
    <source>
        <dbReference type="SAM" id="Phobius"/>
    </source>
</evidence>
<keyword evidence="3 6" id="KW-0812">Transmembrane</keyword>
<keyword evidence="9" id="KW-1185">Reference proteome</keyword>
<feature type="transmembrane region" description="Helical" evidence="6">
    <location>
        <begin position="44"/>
        <end position="66"/>
    </location>
</feature>
<keyword evidence="5 6" id="KW-0472">Membrane</keyword>
<feature type="signal peptide" evidence="7">
    <location>
        <begin position="1"/>
        <end position="25"/>
    </location>
</feature>
<sequence>MNPARLWIGLGAVLGALAVALGAFAAHALQATGDARAVTLVETAAHYQSTHALALVGCGLLALVAGRGSPAARWASRAAALFLLGVVLFCGALYGIALAGWPLGVVAPFGGTSFIVGWCLLAVAGAKSASGDTVPEKR</sequence>
<evidence type="ECO:0000313" key="9">
    <source>
        <dbReference type="Proteomes" id="UP000324065"/>
    </source>
</evidence>
<dbReference type="AlphaFoldDB" id="A0A5M6ICB1"/>
<protein>
    <submittedName>
        <fullName evidence="8">DUF423 domain-containing protein</fullName>
    </submittedName>
</protein>
<evidence type="ECO:0000256" key="2">
    <source>
        <dbReference type="ARBA" id="ARBA00009694"/>
    </source>
</evidence>
<dbReference type="Pfam" id="PF04241">
    <property type="entry name" value="DUF423"/>
    <property type="match status" value="1"/>
</dbReference>
<evidence type="ECO:0000256" key="7">
    <source>
        <dbReference type="SAM" id="SignalP"/>
    </source>
</evidence>
<dbReference type="PANTHER" id="PTHR43461">
    <property type="entry name" value="TRANSMEMBRANE PROTEIN 256"/>
    <property type="match status" value="1"/>
</dbReference>
<evidence type="ECO:0000256" key="5">
    <source>
        <dbReference type="ARBA" id="ARBA00023136"/>
    </source>
</evidence>